<dbReference type="AlphaFoldDB" id="A0A7D3X9E6"/>
<name>A0A7D3X9E6_9SPHN</name>
<dbReference type="InterPro" id="IPR012556">
    <property type="entry name" value="Entericidin"/>
</dbReference>
<sequence length="41" mass="4178">MRKIMLVLGLAAMTLGTAACNTVKGLGRDIESVGQAGDDVT</sequence>
<dbReference type="KEGG" id="emv:HQR01_00725"/>
<keyword evidence="9" id="KW-1185">Reference proteome</keyword>
<evidence type="ECO:0000256" key="3">
    <source>
        <dbReference type="ARBA" id="ARBA00022729"/>
    </source>
</evidence>
<proteinExistence type="inferred from homology"/>
<dbReference type="EMBL" id="CP053921">
    <property type="protein sequence ID" value="QKG70010.1"/>
    <property type="molecule type" value="Genomic_DNA"/>
</dbReference>
<dbReference type="Proteomes" id="UP000504693">
    <property type="component" value="Chromosome"/>
</dbReference>
<keyword evidence="6 8" id="KW-0449">Lipoprotein</keyword>
<dbReference type="PROSITE" id="PS51257">
    <property type="entry name" value="PROKAR_LIPOPROTEIN"/>
    <property type="match status" value="1"/>
</dbReference>
<protein>
    <submittedName>
        <fullName evidence="8">Entericidin A/B family lipoprotein</fullName>
    </submittedName>
</protein>
<dbReference type="GO" id="GO:0009636">
    <property type="term" value="P:response to toxic substance"/>
    <property type="evidence" value="ECO:0007669"/>
    <property type="project" value="InterPro"/>
</dbReference>
<comment type="similarity">
    <text evidence="1">Belongs to the EcnA/EcnB lipoprotein family.</text>
</comment>
<feature type="signal peptide" evidence="7">
    <location>
        <begin position="1"/>
        <end position="18"/>
    </location>
</feature>
<keyword evidence="4" id="KW-0472">Membrane</keyword>
<dbReference type="RefSeq" id="WP_173211896.1">
    <property type="nucleotide sequence ID" value="NZ_CP053921.1"/>
</dbReference>
<keyword evidence="3 7" id="KW-0732">Signal</keyword>
<dbReference type="GO" id="GO:0016020">
    <property type="term" value="C:membrane"/>
    <property type="evidence" value="ECO:0007669"/>
    <property type="project" value="InterPro"/>
</dbReference>
<keyword evidence="2" id="KW-1003">Cell membrane</keyword>
<evidence type="ECO:0000313" key="9">
    <source>
        <dbReference type="Proteomes" id="UP000504693"/>
    </source>
</evidence>
<accession>A0A7D3X9E6</accession>
<dbReference type="Pfam" id="PF08085">
    <property type="entry name" value="Entericidin"/>
    <property type="match status" value="1"/>
</dbReference>
<evidence type="ECO:0000256" key="5">
    <source>
        <dbReference type="ARBA" id="ARBA00023139"/>
    </source>
</evidence>
<evidence type="ECO:0000256" key="2">
    <source>
        <dbReference type="ARBA" id="ARBA00022475"/>
    </source>
</evidence>
<evidence type="ECO:0000256" key="4">
    <source>
        <dbReference type="ARBA" id="ARBA00023136"/>
    </source>
</evidence>
<keyword evidence="5" id="KW-0564">Palmitate</keyword>
<organism evidence="8 9">
    <name type="scientific">Erythrobacter mangrovi</name>
    <dbReference type="NCBI Taxonomy" id="2739433"/>
    <lineage>
        <taxon>Bacteria</taxon>
        <taxon>Pseudomonadati</taxon>
        <taxon>Pseudomonadota</taxon>
        <taxon>Alphaproteobacteria</taxon>
        <taxon>Sphingomonadales</taxon>
        <taxon>Erythrobacteraceae</taxon>
        <taxon>Erythrobacter/Porphyrobacter group</taxon>
        <taxon>Erythrobacter</taxon>
    </lineage>
</organism>
<evidence type="ECO:0000256" key="7">
    <source>
        <dbReference type="SAM" id="SignalP"/>
    </source>
</evidence>
<evidence type="ECO:0000313" key="8">
    <source>
        <dbReference type="EMBL" id="QKG70010.1"/>
    </source>
</evidence>
<gene>
    <name evidence="8" type="ORF">HQR01_00725</name>
</gene>
<reference evidence="8 9" key="1">
    <citation type="submission" date="2020-05" db="EMBL/GenBank/DDBJ databases">
        <title>Erythrobacter mangrovi sp. nov., isolated from rhizosphere soil of mangrove plant (Kandelia candel).</title>
        <authorList>
            <person name="Ye Y.H."/>
        </authorList>
    </citation>
    <scope>NUCLEOTIDE SEQUENCE [LARGE SCALE GENOMIC DNA]</scope>
    <source>
        <strain evidence="8 9">EB310</strain>
    </source>
</reference>
<feature type="chain" id="PRO_5028863869" evidence="7">
    <location>
        <begin position="19"/>
        <end position="41"/>
    </location>
</feature>
<evidence type="ECO:0000256" key="6">
    <source>
        <dbReference type="ARBA" id="ARBA00023288"/>
    </source>
</evidence>
<evidence type="ECO:0000256" key="1">
    <source>
        <dbReference type="ARBA" id="ARBA00010296"/>
    </source>
</evidence>